<proteinExistence type="predicted"/>
<dbReference type="STRING" id="1423818.FC88_GL001921"/>
<dbReference type="KEGG" id="lft:FG051_11505"/>
<dbReference type="AlphaFoldDB" id="A0A5B7T558"/>
<gene>
    <name evidence="1" type="ORF">FG051_11505</name>
</gene>
<sequence length="498" mass="58137">MKFNITPNTNIYFSKSSPLQQFDFETLHNLLEDYYSKDMTVTKVIKKYKLQMRTRDLSENLPYIEVKQKCPYDDSAMIAQLPSKNYPYIDTQDNICTVCGHQIFNKNSTNEICGCQNCEKRRQKFQEDMYRLYSKHKSQRLEYSQLSVKEKVVLAAVLQDLQVNSYDDFSAYRYGNDSNISDMLAYLSDDRIITPSPHNIPEDFNDFDLQEGKFNFDVMQISWALDVTEKGLNDSQILKKAKYPQFSISLEKVPNILFYREIVTNVLENYLSDSFSLLIEKDDSFFSAVNIWLEDYTPREIQKAADSFKLDFFKMMNLAKSESGIIGVVDEITNRLALPEAKKAKKINNDLYDIRKLDNGLTRVFFTQLLDMPDWFNKLVPNPPESAKRMPPFMLDMLLDNIETDLTKINGIIKNVQSYSITEVGVCLNYSKSKTKLITDELSAYRFMKEKGKIINDNEWWSIEDLGFQVDNFYSLEFILKLIKKLRQKGISEVLQKI</sequence>
<evidence type="ECO:0000313" key="1">
    <source>
        <dbReference type="EMBL" id="QCX25679.1"/>
    </source>
</evidence>
<organism evidence="1 2">
    <name type="scientific">Companilactobacillus futsaii</name>
    <dbReference type="NCBI Taxonomy" id="938155"/>
    <lineage>
        <taxon>Bacteria</taxon>
        <taxon>Bacillati</taxon>
        <taxon>Bacillota</taxon>
        <taxon>Bacilli</taxon>
        <taxon>Lactobacillales</taxon>
        <taxon>Lactobacillaceae</taxon>
        <taxon>Companilactobacillus</taxon>
    </lineage>
</organism>
<reference evidence="1 2" key="1">
    <citation type="submission" date="2019-05" db="EMBL/GenBank/DDBJ databases">
        <title>Genome Sequence of Lactobacillus futsaii Y97, a Potential Probiotic Strain Isolated from the Futsai of Taiwan.</title>
        <authorList>
            <person name="Du X."/>
        </authorList>
    </citation>
    <scope>NUCLEOTIDE SEQUENCE [LARGE SCALE GENOMIC DNA]</scope>
    <source>
        <strain evidence="1 2">Y97</strain>
    </source>
</reference>
<accession>A0A5B7T558</accession>
<evidence type="ECO:0000313" key="2">
    <source>
        <dbReference type="Proteomes" id="UP000310673"/>
    </source>
</evidence>
<protein>
    <submittedName>
        <fullName evidence="1">Uncharacterized protein</fullName>
    </submittedName>
</protein>
<dbReference type="Proteomes" id="UP000310673">
    <property type="component" value="Chromosome"/>
</dbReference>
<name>A0A5B7T558_9LACO</name>
<dbReference type="RefSeq" id="WP_057812811.1">
    <property type="nucleotide sequence ID" value="NZ_CP040736.1"/>
</dbReference>
<dbReference type="EMBL" id="CP040736">
    <property type="protein sequence ID" value="QCX25679.1"/>
    <property type="molecule type" value="Genomic_DNA"/>
</dbReference>